<dbReference type="Proteomes" id="UP001165082">
    <property type="component" value="Unassembled WGS sequence"/>
</dbReference>
<evidence type="ECO:0000256" key="5">
    <source>
        <dbReference type="ARBA" id="ARBA00022840"/>
    </source>
</evidence>
<evidence type="ECO:0000256" key="4">
    <source>
        <dbReference type="ARBA" id="ARBA00022777"/>
    </source>
</evidence>
<name>A0A9W7A2L7_9STRA</name>
<keyword evidence="5" id="KW-0067">ATP-binding</keyword>
<reference evidence="7" key="1">
    <citation type="submission" date="2022-07" db="EMBL/GenBank/DDBJ databases">
        <title>Genome analysis of Parmales, a sister group of diatoms, reveals the evolutionary specialization of diatoms from phago-mixotrophs to photoautotrophs.</title>
        <authorList>
            <person name="Ban H."/>
            <person name="Sato S."/>
            <person name="Yoshikawa S."/>
            <person name="Kazumasa Y."/>
            <person name="Nakamura Y."/>
            <person name="Ichinomiya M."/>
            <person name="Saitoh K."/>
            <person name="Sato N."/>
            <person name="Blanc-Mathieu R."/>
            <person name="Endo H."/>
            <person name="Kuwata A."/>
            <person name="Ogata H."/>
        </authorList>
    </citation>
    <scope>NUCLEOTIDE SEQUENCE</scope>
</reference>
<dbReference type="Gene3D" id="1.10.510.10">
    <property type="entry name" value="Transferase(Phosphotransferase) domain 1"/>
    <property type="match status" value="1"/>
</dbReference>
<keyword evidence="4" id="KW-0418">Kinase</keyword>
<dbReference type="Gene3D" id="3.30.200.20">
    <property type="entry name" value="Phosphorylase Kinase, domain 1"/>
    <property type="match status" value="1"/>
</dbReference>
<sequence>YPEYFSRSATSLIGGLLEVDEKKRLGATGIENIKEHKFFKTIDWDKLMQKHVIPPVVPSQKTYPTKIIHKDFDNMMATLTKQRRANGSEDVNWGAEIAESDNQLFSTWDFISPHTLKVEMGIGGEMEAHDTNFKIQQIIGSEQASPKEPRRSILGSLTPLNMHRSVKNVLGGDNNNA</sequence>
<feature type="domain" description="AGC-kinase C-terminal" evidence="6">
    <location>
        <begin position="40"/>
        <end position="120"/>
    </location>
</feature>
<dbReference type="InterPro" id="IPR011009">
    <property type="entry name" value="Kinase-like_dom_sf"/>
</dbReference>
<evidence type="ECO:0000259" key="6">
    <source>
        <dbReference type="PROSITE" id="PS51285"/>
    </source>
</evidence>
<dbReference type="AlphaFoldDB" id="A0A9W7A2L7"/>
<evidence type="ECO:0000256" key="1">
    <source>
        <dbReference type="ARBA" id="ARBA00022527"/>
    </source>
</evidence>
<protein>
    <recommendedName>
        <fullName evidence="6">AGC-kinase C-terminal domain-containing protein</fullName>
    </recommendedName>
</protein>
<dbReference type="GO" id="GO:0004674">
    <property type="term" value="F:protein serine/threonine kinase activity"/>
    <property type="evidence" value="ECO:0007669"/>
    <property type="project" value="UniProtKB-KW"/>
</dbReference>
<dbReference type="SUPFAM" id="SSF56112">
    <property type="entry name" value="Protein kinase-like (PK-like)"/>
    <property type="match status" value="1"/>
</dbReference>
<proteinExistence type="predicted"/>
<keyword evidence="1" id="KW-0723">Serine/threonine-protein kinase</keyword>
<dbReference type="InterPro" id="IPR000961">
    <property type="entry name" value="AGC-kinase_C"/>
</dbReference>
<dbReference type="GO" id="GO:0005524">
    <property type="term" value="F:ATP binding"/>
    <property type="evidence" value="ECO:0007669"/>
    <property type="project" value="UniProtKB-KW"/>
</dbReference>
<accession>A0A9W7A2L7</accession>
<comment type="caution">
    <text evidence="7">The sequence shown here is derived from an EMBL/GenBank/DDBJ whole genome shotgun (WGS) entry which is preliminary data.</text>
</comment>
<gene>
    <name evidence="7" type="ORF">TrRE_jg5432</name>
</gene>
<evidence type="ECO:0000313" key="7">
    <source>
        <dbReference type="EMBL" id="GMH60864.1"/>
    </source>
</evidence>
<dbReference type="EMBL" id="BRXZ01002381">
    <property type="protein sequence ID" value="GMH60864.1"/>
    <property type="molecule type" value="Genomic_DNA"/>
</dbReference>
<evidence type="ECO:0000256" key="3">
    <source>
        <dbReference type="ARBA" id="ARBA00022741"/>
    </source>
</evidence>
<dbReference type="PANTHER" id="PTHR24351">
    <property type="entry name" value="RIBOSOMAL PROTEIN S6 KINASE"/>
    <property type="match status" value="1"/>
</dbReference>
<keyword evidence="3" id="KW-0547">Nucleotide-binding</keyword>
<keyword evidence="8" id="KW-1185">Reference proteome</keyword>
<feature type="non-terminal residue" evidence="7">
    <location>
        <position position="177"/>
    </location>
</feature>
<keyword evidence="2" id="KW-0808">Transferase</keyword>
<evidence type="ECO:0000256" key="2">
    <source>
        <dbReference type="ARBA" id="ARBA00022679"/>
    </source>
</evidence>
<dbReference type="OrthoDB" id="354826at2759"/>
<dbReference type="PROSITE" id="PS51285">
    <property type="entry name" value="AGC_KINASE_CTER"/>
    <property type="match status" value="1"/>
</dbReference>
<evidence type="ECO:0000313" key="8">
    <source>
        <dbReference type="Proteomes" id="UP001165082"/>
    </source>
</evidence>
<organism evidence="7 8">
    <name type="scientific">Triparma retinervis</name>
    <dbReference type="NCBI Taxonomy" id="2557542"/>
    <lineage>
        <taxon>Eukaryota</taxon>
        <taxon>Sar</taxon>
        <taxon>Stramenopiles</taxon>
        <taxon>Ochrophyta</taxon>
        <taxon>Bolidophyceae</taxon>
        <taxon>Parmales</taxon>
        <taxon>Triparmaceae</taxon>
        <taxon>Triparma</taxon>
    </lineage>
</organism>